<dbReference type="GO" id="GO:0008168">
    <property type="term" value="F:methyltransferase activity"/>
    <property type="evidence" value="ECO:0007669"/>
    <property type="project" value="UniProtKB-KW"/>
</dbReference>
<keyword evidence="7" id="KW-1185">Reference proteome</keyword>
<name>A0ABQ4CLF9_9ACTN</name>
<dbReference type="InterPro" id="IPR001077">
    <property type="entry name" value="COMT_C"/>
</dbReference>
<dbReference type="Gene3D" id="3.40.50.150">
    <property type="entry name" value="Vaccinia Virus protein VP39"/>
    <property type="match status" value="1"/>
</dbReference>
<keyword evidence="1 6" id="KW-0489">Methyltransferase</keyword>
<dbReference type="InterPro" id="IPR012967">
    <property type="entry name" value="COMT_dimerisation"/>
</dbReference>
<keyword evidence="3" id="KW-0949">S-adenosyl-L-methionine</keyword>
<evidence type="ECO:0000256" key="2">
    <source>
        <dbReference type="ARBA" id="ARBA00022679"/>
    </source>
</evidence>
<dbReference type="Gene3D" id="1.10.287.1350">
    <property type="match status" value="1"/>
</dbReference>
<evidence type="ECO:0000259" key="4">
    <source>
        <dbReference type="Pfam" id="PF00891"/>
    </source>
</evidence>
<organism evidence="6 7">
    <name type="scientific">Asanoa siamensis</name>
    <dbReference type="NCBI Taxonomy" id="926357"/>
    <lineage>
        <taxon>Bacteria</taxon>
        <taxon>Bacillati</taxon>
        <taxon>Actinomycetota</taxon>
        <taxon>Actinomycetes</taxon>
        <taxon>Micromonosporales</taxon>
        <taxon>Micromonosporaceae</taxon>
        <taxon>Asanoa</taxon>
    </lineage>
</organism>
<dbReference type="GO" id="GO:0032259">
    <property type="term" value="P:methylation"/>
    <property type="evidence" value="ECO:0007669"/>
    <property type="project" value="UniProtKB-KW"/>
</dbReference>
<evidence type="ECO:0000256" key="1">
    <source>
        <dbReference type="ARBA" id="ARBA00022603"/>
    </source>
</evidence>
<protein>
    <submittedName>
        <fullName evidence="6">Methyltransferase</fullName>
    </submittedName>
</protein>
<sequence length="323" mass="33353">MTGLRALADLATPMAIRVAATLRVADHVAAGRDTAAAIAAAAGVHADALGRVLRHLVVVGLLTVDEAGHHTLTALGEQMRDDHPGGRRAWLDIEGGVGKGDLAFVDLLHTVRTGEPAYPVRYGRPFWADVAADPAHSAMFDALMGHHISLDNGGIADAYDWAALGSVVDVGGGSGTLLEVLLTAHPTLTGTVVDLPGPAAAARARLLDGDLADRAAVVEGSFFDPLPAGAGGYLLSAIIHDWDDERATAILRRCGEAAGDTGVVLVVEAAGAVNTGMDLRMLTYYAGRERGLDEIDVLAGRAGLATRSVTPVGRYMSIVELAA</sequence>
<accession>A0ABQ4CLF9</accession>
<dbReference type="InterPro" id="IPR036390">
    <property type="entry name" value="WH_DNA-bd_sf"/>
</dbReference>
<dbReference type="PIRSF" id="PIRSF005739">
    <property type="entry name" value="O-mtase"/>
    <property type="match status" value="1"/>
</dbReference>
<comment type="caution">
    <text evidence="6">The sequence shown here is derived from an EMBL/GenBank/DDBJ whole genome shotgun (WGS) entry which is preliminary data.</text>
</comment>
<evidence type="ECO:0000256" key="3">
    <source>
        <dbReference type="ARBA" id="ARBA00022691"/>
    </source>
</evidence>
<dbReference type="Gene3D" id="1.10.10.10">
    <property type="entry name" value="Winged helix-like DNA-binding domain superfamily/Winged helix DNA-binding domain"/>
    <property type="match status" value="1"/>
</dbReference>
<dbReference type="InterPro" id="IPR029063">
    <property type="entry name" value="SAM-dependent_MTases_sf"/>
</dbReference>
<feature type="domain" description="O-methyltransferase C-terminal" evidence="4">
    <location>
        <begin position="105"/>
        <end position="304"/>
    </location>
</feature>
<dbReference type="Pfam" id="PF08100">
    <property type="entry name" value="Dimerisation"/>
    <property type="match status" value="1"/>
</dbReference>
<feature type="domain" description="O-methyltransferase dimerisation" evidence="5">
    <location>
        <begin position="10"/>
        <end position="76"/>
    </location>
</feature>
<dbReference type="SUPFAM" id="SSF46785">
    <property type="entry name" value="Winged helix' DNA-binding domain"/>
    <property type="match status" value="1"/>
</dbReference>
<dbReference type="EMBL" id="BONE01000009">
    <property type="protein sequence ID" value="GIF72114.1"/>
    <property type="molecule type" value="Genomic_DNA"/>
</dbReference>
<gene>
    <name evidence="6" type="ORF">Asi02nite_16320</name>
</gene>
<dbReference type="InterPro" id="IPR016461">
    <property type="entry name" value="COMT-like"/>
</dbReference>
<dbReference type="RefSeq" id="WP_239126565.1">
    <property type="nucleotide sequence ID" value="NZ_BONE01000009.1"/>
</dbReference>
<reference evidence="6 7" key="1">
    <citation type="submission" date="2021-01" db="EMBL/GenBank/DDBJ databases">
        <title>Whole genome shotgun sequence of Asanoa siamensis NBRC 107932.</title>
        <authorList>
            <person name="Komaki H."/>
            <person name="Tamura T."/>
        </authorList>
    </citation>
    <scope>NUCLEOTIDE SEQUENCE [LARGE SCALE GENOMIC DNA]</scope>
    <source>
        <strain evidence="6 7">NBRC 107932</strain>
    </source>
</reference>
<evidence type="ECO:0000259" key="5">
    <source>
        <dbReference type="Pfam" id="PF08100"/>
    </source>
</evidence>
<dbReference type="PANTHER" id="PTHR43712:SF2">
    <property type="entry name" value="O-METHYLTRANSFERASE CICE"/>
    <property type="match status" value="1"/>
</dbReference>
<dbReference type="InterPro" id="IPR036388">
    <property type="entry name" value="WH-like_DNA-bd_sf"/>
</dbReference>
<dbReference type="Proteomes" id="UP000604117">
    <property type="component" value="Unassembled WGS sequence"/>
</dbReference>
<dbReference type="PROSITE" id="PS51683">
    <property type="entry name" value="SAM_OMT_II"/>
    <property type="match status" value="1"/>
</dbReference>
<dbReference type="Pfam" id="PF00891">
    <property type="entry name" value="Methyltransf_2"/>
    <property type="match status" value="1"/>
</dbReference>
<dbReference type="SUPFAM" id="SSF53335">
    <property type="entry name" value="S-adenosyl-L-methionine-dependent methyltransferases"/>
    <property type="match status" value="1"/>
</dbReference>
<evidence type="ECO:0000313" key="7">
    <source>
        <dbReference type="Proteomes" id="UP000604117"/>
    </source>
</evidence>
<evidence type="ECO:0000313" key="6">
    <source>
        <dbReference type="EMBL" id="GIF72114.1"/>
    </source>
</evidence>
<proteinExistence type="predicted"/>
<dbReference type="PANTHER" id="PTHR43712">
    <property type="entry name" value="PUTATIVE (AFU_ORTHOLOGUE AFUA_4G14580)-RELATED"/>
    <property type="match status" value="1"/>
</dbReference>
<keyword evidence="2" id="KW-0808">Transferase</keyword>